<proteinExistence type="predicted"/>
<evidence type="ECO:0000256" key="1">
    <source>
        <dbReference type="SAM" id="MobiDB-lite"/>
    </source>
</evidence>
<reference evidence="2 3" key="1">
    <citation type="submission" date="2019-05" db="EMBL/GenBank/DDBJ databases">
        <title>Mikania micrantha, genome provides insights into the molecular mechanism of rapid growth.</title>
        <authorList>
            <person name="Liu B."/>
        </authorList>
    </citation>
    <scope>NUCLEOTIDE SEQUENCE [LARGE SCALE GENOMIC DNA]</scope>
    <source>
        <strain evidence="2">NLD-2019</strain>
        <tissue evidence="2">Leaf</tissue>
    </source>
</reference>
<dbReference type="AlphaFoldDB" id="A0A5N6MPP5"/>
<evidence type="ECO:0000313" key="3">
    <source>
        <dbReference type="Proteomes" id="UP000326396"/>
    </source>
</evidence>
<accession>A0A5N6MPP5</accession>
<evidence type="ECO:0000313" key="2">
    <source>
        <dbReference type="EMBL" id="KAD3641244.1"/>
    </source>
</evidence>
<name>A0A5N6MPP5_9ASTR</name>
<feature type="region of interest" description="Disordered" evidence="1">
    <location>
        <begin position="1"/>
        <end position="49"/>
    </location>
</feature>
<comment type="caution">
    <text evidence="2">The sequence shown here is derived from an EMBL/GenBank/DDBJ whole genome shotgun (WGS) entry which is preliminary data.</text>
</comment>
<keyword evidence="3" id="KW-1185">Reference proteome</keyword>
<sequence length="66" mass="7173">MGESRFSLGKERGKKEKKGKKETVGGWKPDEGRDTGGRPQGCDGGTKGRCRLVGVTMTTSWSKSNR</sequence>
<feature type="compositionally biased region" description="Gly residues" evidence="1">
    <location>
        <begin position="38"/>
        <end position="47"/>
    </location>
</feature>
<dbReference type="Proteomes" id="UP000326396">
    <property type="component" value="Linkage Group LG5"/>
</dbReference>
<organism evidence="2 3">
    <name type="scientific">Mikania micrantha</name>
    <name type="common">bitter vine</name>
    <dbReference type="NCBI Taxonomy" id="192012"/>
    <lineage>
        <taxon>Eukaryota</taxon>
        <taxon>Viridiplantae</taxon>
        <taxon>Streptophyta</taxon>
        <taxon>Embryophyta</taxon>
        <taxon>Tracheophyta</taxon>
        <taxon>Spermatophyta</taxon>
        <taxon>Magnoliopsida</taxon>
        <taxon>eudicotyledons</taxon>
        <taxon>Gunneridae</taxon>
        <taxon>Pentapetalae</taxon>
        <taxon>asterids</taxon>
        <taxon>campanulids</taxon>
        <taxon>Asterales</taxon>
        <taxon>Asteraceae</taxon>
        <taxon>Asteroideae</taxon>
        <taxon>Heliantheae alliance</taxon>
        <taxon>Eupatorieae</taxon>
        <taxon>Mikania</taxon>
    </lineage>
</organism>
<protein>
    <submittedName>
        <fullName evidence="2">Uncharacterized protein</fullName>
    </submittedName>
</protein>
<gene>
    <name evidence="2" type="ORF">E3N88_30468</name>
</gene>
<feature type="compositionally biased region" description="Basic and acidic residues" evidence="1">
    <location>
        <begin position="8"/>
        <end position="36"/>
    </location>
</feature>
<dbReference type="EMBL" id="SZYD01000015">
    <property type="protein sequence ID" value="KAD3641244.1"/>
    <property type="molecule type" value="Genomic_DNA"/>
</dbReference>